<name>A0A7L6AV44_9GAMM</name>
<sequence>MLVIHNIDITLTTQQTAVAFDHGGCKRPPLVSLPRHPQIAPVLPTAASREGTVSPAHRYQQSIPY</sequence>
<proteinExistence type="predicted"/>
<accession>A0A7L6AV44</accession>
<evidence type="ECO:0000313" key="3">
    <source>
        <dbReference type="Proteomes" id="UP000510621"/>
    </source>
</evidence>
<protein>
    <submittedName>
        <fullName evidence="2">Uncharacterized protein</fullName>
    </submittedName>
</protein>
<organism evidence="2 3">
    <name type="scientific">Candidatus Thiothrix singaporensis</name>
    <dbReference type="NCBI Taxonomy" id="2799669"/>
    <lineage>
        <taxon>Bacteria</taxon>
        <taxon>Pseudomonadati</taxon>
        <taxon>Pseudomonadota</taxon>
        <taxon>Gammaproteobacteria</taxon>
        <taxon>Thiotrichales</taxon>
        <taxon>Thiotrichaceae</taxon>
        <taxon>Thiothrix</taxon>
    </lineage>
</organism>
<reference evidence="2" key="1">
    <citation type="submission" date="2020-06" db="EMBL/GenBank/DDBJ databases">
        <title>Analysis procedures for assessing recovery of high quality, complete, closed genomes from Nanopore long read metagenome sequencing.</title>
        <authorList>
            <person name="Bessarab I."/>
            <person name="Arumugam K."/>
            <person name="Haryono M."/>
            <person name="Liu X."/>
            <person name="Roy S."/>
            <person name="Zuniga-Montanez R.E."/>
            <person name="Qiu G."/>
            <person name="Drautz-Moses D.I."/>
            <person name="Law Y.Y."/>
            <person name="Wuertz S."/>
            <person name="Lauro F.M."/>
            <person name="Huson D.H."/>
            <person name="Williams R.B."/>
        </authorList>
    </citation>
    <scope>NUCLEOTIDE SEQUENCE [LARGE SCALE GENOMIC DNA]</scope>
    <source>
        <strain evidence="2">SSD2</strain>
    </source>
</reference>
<keyword evidence="3" id="KW-1185">Reference proteome</keyword>
<evidence type="ECO:0000256" key="1">
    <source>
        <dbReference type="SAM" id="MobiDB-lite"/>
    </source>
</evidence>
<feature type="region of interest" description="Disordered" evidence="1">
    <location>
        <begin position="43"/>
        <end position="65"/>
    </location>
</feature>
<dbReference type="KEGG" id="this:HZT40_16800"/>
<dbReference type="EMBL" id="CP059265">
    <property type="protein sequence ID" value="QLQ32976.1"/>
    <property type="molecule type" value="Genomic_DNA"/>
</dbReference>
<gene>
    <name evidence="2" type="ORF">HZT40_16800</name>
</gene>
<dbReference type="Proteomes" id="UP000510621">
    <property type="component" value="Chromosome"/>
</dbReference>
<evidence type="ECO:0000313" key="2">
    <source>
        <dbReference type="EMBL" id="QLQ32976.1"/>
    </source>
</evidence>
<dbReference type="AlphaFoldDB" id="A0A7L6AV44"/>